<name>A0A0C3PK97_PISTI</name>
<evidence type="ECO:0000313" key="3">
    <source>
        <dbReference type="Proteomes" id="UP000054217"/>
    </source>
</evidence>
<dbReference type="Proteomes" id="UP000054217">
    <property type="component" value="Unassembled WGS sequence"/>
</dbReference>
<feature type="region of interest" description="Disordered" evidence="1">
    <location>
        <begin position="44"/>
        <end position="69"/>
    </location>
</feature>
<evidence type="ECO:0000256" key="1">
    <source>
        <dbReference type="SAM" id="MobiDB-lite"/>
    </source>
</evidence>
<dbReference type="HOGENOM" id="CLU_2776933_0_0_1"/>
<feature type="compositionally biased region" description="Polar residues" evidence="1">
    <location>
        <begin position="51"/>
        <end position="61"/>
    </location>
</feature>
<keyword evidence="3" id="KW-1185">Reference proteome</keyword>
<dbReference type="AlphaFoldDB" id="A0A0C3PK97"/>
<evidence type="ECO:0000313" key="2">
    <source>
        <dbReference type="EMBL" id="KIO14635.1"/>
    </source>
</evidence>
<sequence length="69" mass="7748">MSPRTTRVDLKSEGQQVVDDDLRLPVQRRVLNVLPLRRLYAPDSGGILYSTGPTRSLTSAAETRRKNPQ</sequence>
<accession>A0A0C3PK97</accession>
<reference evidence="2 3" key="1">
    <citation type="submission" date="2014-04" db="EMBL/GenBank/DDBJ databases">
        <authorList>
            <consortium name="DOE Joint Genome Institute"/>
            <person name="Kuo A."/>
            <person name="Kohler A."/>
            <person name="Costa M.D."/>
            <person name="Nagy L.G."/>
            <person name="Floudas D."/>
            <person name="Copeland A."/>
            <person name="Barry K.W."/>
            <person name="Cichocki N."/>
            <person name="Veneault-Fourrey C."/>
            <person name="LaButti K."/>
            <person name="Lindquist E.A."/>
            <person name="Lipzen A."/>
            <person name="Lundell T."/>
            <person name="Morin E."/>
            <person name="Murat C."/>
            <person name="Sun H."/>
            <person name="Tunlid A."/>
            <person name="Henrissat B."/>
            <person name="Grigoriev I.V."/>
            <person name="Hibbett D.S."/>
            <person name="Martin F."/>
            <person name="Nordberg H.P."/>
            <person name="Cantor M.N."/>
            <person name="Hua S.X."/>
        </authorList>
    </citation>
    <scope>NUCLEOTIDE SEQUENCE [LARGE SCALE GENOMIC DNA]</scope>
    <source>
        <strain evidence="2 3">Marx 270</strain>
    </source>
</reference>
<gene>
    <name evidence="2" type="ORF">M404DRAFT_991394</name>
</gene>
<protein>
    <submittedName>
        <fullName evidence="2">Uncharacterized protein</fullName>
    </submittedName>
</protein>
<dbReference type="EMBL" id="KN831944">
    <property type="protein sequence ID" value="KIO14635.1"/>
    <property type="molecule type" value="Genomic_DNA"/>
</dbReference>
<organism evidence="2 3">
    <name type="scientific">Pisolithus tinctorius Marx 270</name>
    <dbReference type="NCBI Taxonomy" id="870435"/>
    <lineage>
        <taxon>Eukaryota</taxon>
        <taxon>Fungi</taxon>
        <taxon>Dikarya</taxon>
        <taxon>Basidiomycota</taxon>
        <taxon>Agaricomycotina</taxon>
        <taxon>Agaricomycetes</taxon>
        <taxon>Agaricomycetidae</taxon>
        <taxon>Boletales</taxon>
        <taxon>Sclerodermatineae</taxon>
        <taxon>Pisolithaceae</taxon>
        <taxon>Pisolithus</taxon>
    </lineage>
</organism>
<dbReference type="InParanoid" id="A0A0C3PK97"/>
<proteinExistence type="predicted"/>
<reference evidence="3" key="2">
    <citation type="submission" date="2015-01" db="EMBL/GenBank/DDBJ databases">
        <title>Evolutionary Origins and Diversification of the Mycorrhizal Mutualists.</title>
        <authorList>
            <consortium name="DOE Joint Genome Institute"/>
            <consortium name="Mycorrhizal Genomics Consortium"/>
            <person name="Kohler A."/>
            <person name="Kuo A."/>
            <person name="Nagy L.G."/>
            <person name="Floudas D."/>
            <person name="Copeland A."/>
            <person name="Barry K.W."/>
            <person name="Cichocki N."/>
            <person name="Veneault-Fourrey C."/>
            <person name="LaButti K."/>
            <person name="Lindquist E.A."/>
            <person name="Lipzen A."/>
            <person name="Lundell T."/>
            <person name="Morin E."/>
            <person name="Murat C."/>
            <person name="Riley R."/>
            <person name="Ohm R."/>
            <person name="Sun H."/>
            <person name="Tunlid A."/>
            <person name="Henrissat B."/>
            <person name="Grigoriev I.V."/>
            <person name="Hibbett D.S."/>
            <person name="Martin F."/>
        </authorList>
    </citation>
    <scope>NUCLEOTIDE SEQUENCE [LARGE SCALE GENOMIC DNA]</scope>
    <source>
        <strain evidence="3">Marx 270</strain>
    </source>
</reference>